<comment type="caution">
    <text evidence="2">The sequence shown here is derived from an EMBL/GenBank/DDBJ whole genome shotgun (WGS) entry which is preliminary data.</text>
</comment>
<dbReference type="PANTHER" id="PTHR46623:SF6">
    <property type="entry name" value="ALPHA_BETA-HYDROLASES SUPERFAMILY PROTEIN"/>
    <property type="match status" value="1"/>
</dbReference>
<evidence type="ECO:0000313" key="3">
    <source>
        <dbReference type="Proteomes" id="UP001161409"/>
    </source>
</evidence>
<evidence type="ECO:0000313" key="2">
    <source>
        <dbReference type="EMBL" id="GLQ05617.1"/>
    </source>
</evidence>
<dbReference type="InterPro" id="IPR029058">
    <property type="entry name" value="AB_hydrolase_fold"/>
</dbReference>
<dbReference type="PANTHER" id="PTHR46623">
    <property type="entry name" value="CARBOXYMETHYLENEBUTENOLIDASE-RELATED"/>
    <property type="match status" value="1"/>
</dbReference>
<dbReference type="InterPro" id="IPR002925">
    <property type="entry name" value="Dienelactn_hydro"/>
</dbReference>
<dbReference type="InterPro" id="IPR051049">
    <property type="entry name" value="Dienelactone_hydrolase-like"/>
</dbReference>
<organism evidence="2 3">
    <name type="scientific">Sneathiella chinensis</name>
    <dbReference type="NCBI Taxonomy" id="349750"/>
    <lineage>
        <taxon>Bacteria</taxon>
        <taxon>Pseudomonadati</taxon>
        <taxon>Pseudomonadota</taxon>
        <taxon>Alphaproteobacteria</taxon>
        <taxon>Sneathiellales</taxon>
        <taxon>Sneathiellaceae</taxon>
        <taxon>Sneathiella</taxon>
    </lineage>
</organism>
<gene>
    <name evidence="2" type="ORF">GCM10007924_08380</name>
</gene>
<reference evidence="2" key="2">
    <citation type="submission" date="2023-01" db="EMBL/GenBank/DDBJ databases">
        <title>Draft genome sequence of Sneathiella chinensis strain NBRC 103408.</title>
        <authorList>
            <person name="Sun Q."/>
            <person name="Mori K."/>
        </authorList>
    </citation>
    <scope>NUCLEOTIDE SEQUENCE</scope>
    <source>
        <strain evidence="2">NBRC 103408</strain>
    </source>
</reference>
<sequence>MYARRDVVKSVGMLPLAVILADPVLARAAASTLEDVSLILENGDRVRASVAMPEVTPAPAVILIHEWWGLNDYIKSTAAEFAKAGYIAVAIDLYKGQVASTPEEARAYMGAVEAPIAGETLARWIRWAGEHEKGTGRVGTVGWCFGGGWSLNASINSPVDATVIYYGNVAKKAEALRAMEGPVQGHFATEDKWINMEMVGGFVEEMKKAGQPDPEIYWYEADHAFANPSGGRYDQADAQLAWSRTVAFLKAHL</sequence>
<feature type="domain" description="Dienelactone hydrolase" evidence="1">
    <location>
        <begin position="47"/>
        <end position="252"/>
    </location>
</feature>
<accession>A0ABQ5U0H3</accession>
<dbReference type="RefSeq" id="WP_206374289.1">
    <property type="nucleotide sequence ID" value="NZ_BSNF01000001.1"/>
</dbReference>
<reference evidence="2" key="1">
    <citation type="journal article" date="2014" name="Int. J. Syst. Evol. Microbiol.">
        <title>Complete genome of a new Firmicutes species belonging to the dominant human colonic microbiota ('Ruminococcus bicirculans') reveals two chromosomes and a selective capacity to utilize plant glucans.</title>
        <authorList>
            <consortium name="NISC Comparative Sequencing Program"/>
            <person name="Wegmann U."/>
            <person name="Louis P."/>
            <person name="Goesmann A."/>
            <person name="Henrissat B."/>
            <person name="Duncan S.H."/>
            <person name="Flint H.J."/>
        </authorList>
    </citation>
    <scope>NUCLEOTIDE SEQUENCE</scope>
    <source>
        <strain evidence="2">NBRC 103408</strain>
    </source>
</reference>
<dbReference type="Proteomes" id="UP001161409">
    <property type="component" value="Unassembled WGS sequence"/>
</dbReference>
<dbReference type="Pfam" id="PF01738">
    <property type="entry name" value="DLH"/>
    <property type="match status" value="1"/>
</dbReference>
<dbReference type="EMBL" id="BSNF01000001">
    <property type="protein sequence ID" value="GLQ05617.1"/>
    <property type="molecule type" value="Genomic_DNA"/>
</dbReference>
<evidence type="ECO:0000259" key="1">
    <source>
        <dbReference type="Pfam" id="PF01738"/>
    </source>
</evidence>
<protein>
    <recommendedName>
        <fullName evidence="1">Dienelactone hydrolase domain-containing protein</fullName>
    </recommendedName>
</protein>
<dbReference type="SUPFAM" id="SSF53474">
    <property type="entry name" value="alpha/beta-Hydrolases"/>
    <property type="match status" value="1"/>
</dbReference>
<dbReference type="Gene3D" id="3.40.50.1820">
    <property type="entry name" value="alpha/beta hydrolase"/>
    <property type="match status" value="1"/>
</dbReference>
<proteinExistence type="predicted"/>
<keyword evidence="3" id="KW-1185">Reference proteome</keyword>
<name>A0ABQ5U0H3_9PROT</name>